<dbReference type="RefSeq" id="WP_214431416.1">
    <property type="nucleotide sequence ID" value="NZ_CAWPUQ010000057.1"/>
</dbReference>
<protein>
    <submittedName>
        <fullName evidence="2">Uncharacterized protein</fullName>
    </submittedName>
</protein>
<dbReference type="Proteomes" id="UP000662314">
    <property type="component" value="Unassembled WGS sequence"/>
</dbReference>
<dbReference type="AlphaFoldDB" id="A0A8J7I0X9"/>
<evidence type="ECO:0000313" key="2">
    <source>
        <dbReference type="EMBL" id="MBH8572590.1"/>
    </source>
</evidence>
<proteinExistence type="predicted"/>
<name>A0A8J7I0X9_9NOST</name>
<keyword evidence="1" id="KW-0472">Membrane</keyword>
<organism evidence="2 3">
    <name type="scientific">Dendronalium phyllosphericum CENA369</name>
    <dbReference type="NCBI Taxonomy" id="1725256"/>
    <lineage>
        <taxon>Bacteria</taxon>
        <taxon>Bacillati</taxon>
        <taxon>Cyanobacteriota</taxon>
        <taxon>Cyanophyceae</taxon>
        <taxon>Nostocales</taxon>
        <taxon>Nostocaceae</taxon>
        <taxon>Dendronalium</taxon>
        <taxon>Dendronalium phyllosphericum</taxon>
    </lineage>
</organism>
<evidence type="ECO:0000313" key="3">
    <source>
        <dbReference type="Proteomes" id="UP000662314"/>
    </source>
</evidence>
<comment type="caution">
    <text evidence="2">The sequence shown here is derived from an EMBL/GenBank/DDBJ whole genome shotgun (WGS) entry which is preliminary data.</text>
</comment>
<sequence length="186" mass="21203">MINTDFEISGWIAIAQLVIIVIFGFLFSIIAKLRYRNSLASLQIFKPSDYTSYFVDDPQIMFQTVPKWYYFVAVRYQPDGQVANETFYSIVGDVTVINYSDGRWSGTESNLYSNLLLVALPFIGFVLILLTQSVSASVIAEQSDTSHELIKYGTILFTSVFLSAPINMIFYFLNHFKRPLQQSNRG</sequence>
<feature type="transmembrane region" description="Helical" evidence="1">
    <location>
        <begin position="12"/>
        <end position="31"/>
    </location>
</feature>
<keyword evidence="1" id="KW-0812">Transmembrane</keyword>
<feature type="transmembrane region" description="Helical" evidence="1">
    <location>
        <begin position="111"/>
        <end position="130"/>
    </location>
</feature>
<keyword evidence="1" id="KW-1133">Transmembrane helix</keyword>
<reference evidence="2 3" key="1">
    <citation type="journal article" date="2021" name="Int. J. Syst. Evol. Microbiol.">
        <title>Amazonocrinis nigriterrae gen. nov., sp. nov., Atlanticothrix silvestris gen. nov., sp. nov. and Dendronalium phyllosphericum gen. nov., sp. nov., nostocacean cyanobacteria from Brazilian environments.</title>
        <authorList>
            <person name="Alvarenga D.O."/>
            <person name="Andreote A.P.D."/>
            <person name="Branco L.H.Z."/>
            <person name="Delbaje E."/>
            <person name="Cruz R.B."/>
            <person name="Varani A.M."/>
            <person name="Fiore M.F."/>
        </authorList>
    </citation>
    <scope>NUCLEOTIDE SEQUENCE [LARGE SCALE GENOMIC DNA]</scope>
    <source>
        <strain evidence="2 3">CENA369</strain>
    </source>
</reference>
<keyword evidence="3" id="KW-1185">Reference proteome</keyword>
<dbReference type="EMBL" id="JAECZA010000015">
    <property type="protein sequence ID" value="MBH8572590.1"/>
    <property type="molecule type" value="Genomic_DNA"/>
</dbReference>
<gene>
    <name evidence="2" type="ORF">I8752_06095</name>
</gene>
<feature type="transmembrane region" description="Helical" evidence="1">
    <location>
        <begin position="150"/>
        <end position="173"/>
    </location>
</feature>
<evidence type="ECO:0000256" key="1">
    <source>
        <dbReference type="SAM" id="Phobius"/>
    </source>
</evidence>
<accession>A0A8J7I0X9</accession>